<evidence type="ECO:0000313" key="4">
    <source>
        <dbReference type="Proteomes" id="UP001583280"/>
    </source>
</evidence>
<dbReference type="PANTHER" id="PTHR12286:SF5">
    <property type="entry name" value="SACCHAROPINE DEHYDROGENASE-LIKE OXIDOREDUCTASE"/>
    <property type="match status" value="1"/>
</dbReference>
<comment type="similarity">
    <text evidence="1">Belongs to the saccharopine dehydrogenase family.</text>
</comment>
<dbReference type="InterPro" id="IPR051276">
    <property type="entry name" value="Saccharopine_DH-like_oxidrdct"/>
</dbReference>
<dbReference type="Proteomes" id="UP001583280">
    <property type="component" value="Unassembled WGS sequence"/>
</dbReference>
<dbReference type="EMBL" id="JAWDJO010000009">
    <property type="protein sequence ID" value="KAL1900823.1"/>
    <property type="molecule type" value="Genomic_DNA"/>
</dbReference>
<dbReference type="InterPro" id="IPR005097">
    <property type="entry name" value="Sacchrp_dh_NADP-bd"/>
</dbReference>
<reference evidence="3 4" key="1">
    <citation type="journal article" date="2024" name="IMA Fungus">
        <title>IMA Genome - F19 : A genome assembly and annotation guide to empower mycologists, including annotated draft genome sequences of Ceratocystis pirilliformis, Diaporthe australafricana, Fusarium ophioides, Paecilomyces lecythidis, and Sporothrix stenoceras.</title>
        <authorList>
            <person name="Aylward J."/>
            <person name="Wilson A.M."/>
            <person name="Visagie C.M."/>
            <person name="Spraker J."/>
            <person name="Barnes I."/>
            <person name="Buitendag C."/>
            <person name="Ceriani C."/>
            <person name="Del Mar Angel L."/>
            <person name="du Plessis D."/>
            <person name="Fuchs T."/>
            <person name="Gasser K."/>
            <person name="Kramer D."/>
            <person name="Li W."/>
            <person name="Munsamy K."/>
            <person name="Piso A."/>
            <person name="Price J.L."/>
            <person name="Sonnekus B."/>
            <person name="Thomas C."/>
            <person name="van der Nest A."/>
            <person name="van Dijk A."/>
            <person name="van Heerden A."/>
            <person name="van Vuuren N."/>
            <person name="Yilmaz N."/>
            <person name="Duong T.A."/>
            <person name="van der Merwe N.A."/>
            <person name="Wingfield M.J."/>
            <person name="Wingfield B.D."/>
        </authorList>
    </citation>
    <scope>NUCLEOTIDE SEQUENCE [LARGE SCALE GENOMIC DNA]</scope>
    <source>
        <strain evidence="3 4">CMW 12675</strain>
    </source>
</reference>
<dbReference type="Gene3D" id="3.40.50.720">
    <property type="entry name" value="NAD(P)-binding Rossmann-like Domain"/>
    <property type="match status" value="1"/>
</dbReference>
<dbReference type="Pfam" id="PF03435">
    <property type="entry name" value="Sacchrp_dh_NADP"/>
    <property type="match status" value="1"/>
</dbReference>
<proteinExistence type="inferred from homology"/>
<organism evidence="3 4">
    <name type="scientific">Ceratocystis pirilliformis</name>
    <dbReference type="NCBI Taxonomy" id="259994"/>
    <lineage>
        <taxon>Eukaryota</taxon>
        <taxon>Fungi</taxon>
        <taxon>Dikarya</taxon>
        <taxon>Ascomycota</taxon>
        <taxon>Pezizomycotina</taxon>
        <taxon>Sordariomycetes</taxon>
        <taxon>Hypocreomycetidae</taxon>
        <taxon>Microascales</taxon>
        <taxon>Ceratocystidaceae</taxon>
        <taxon>Ceratocystis</taxon>
    </lineage>
</organism>
<comment type="caution">
    <text evidence="3">The sequence shown here is derived from an EMBL/GenBank/DDBJ whole genome shotgun (WGS) entry which is preliminary data.</text>
</comment>
<keyword evidence="4" id="KW-1185">Reference proteome</keyword>
<evidence type="ECO:0000256" key="1">
    <source>
        <dbReference type="ARBA" id="ARBA00038048"/>
    </source>
</evidence>
<evidence type="ECO:0000259" key="2">
    <source>
        <dbReference type="Pfam" id="PF03435"/>
    </source>
</evidence>
<accession>A0ABR3ZLV1</accession>
<feature type="domain" description="Saccharopine dehydrogenase NADP binding" evidence="2">
    <location>
        <begin position="13"/>
        <end position="138"/>
    </location>
</feature>
<sequence length="441" mass="48308">MTSYKDHSRQYDVVLLGATGYTGRYTCEYIVKEFPPYLKWAISGRSEQKLQKLANSLEELDSSRELPGMFSYEDSGVDTTLLIIIIAIEIYDTNNEALVALVRKAFIVVTCIGPYHIYGEPIFRACAESGTHYVDVCGEVVHTKKMSDLYSTDASQSGAIMLPQCGIESAPSDISTWALAQTLQRELGVATGPVTISLELHGSPSGGTLATVLSLLDSFSIADIRKAFMPYAWSPHSRHNPPVTPQSWWSRLTGLRKVPGLGLLTTSIAAHTDSALVERSWGLMQVVPSLRPFNYGPDFSFVEYFRPSGALHGVMVHLFAVAMQVVMAIPPLRALLRSRMTQPGDGPSREQANKETIEYRGIAIPSPDTTGKRAFSHARYAGPMYYLTGLLAMEAARVLLEVDTKLEGGVYTPACLGDHYTARLADHGFKLETSIVNADSS</sequence>
<dbReference type="InterPro" id="IPR036291">
    <property type="entry name" value="NAD(P)-bd_dom_sf"/>
</dbReference>
<dbReference type="PANTHER" id="PTHR12286">
    <property type="entry name" value="SACCHAROPINE DEHYDROGENASE-LIKE OXIDOREDUCTASE"/>
    <property type="match status" value="1"/>
</dbReference>
<name>A0ABR3ZLV1_9PEZI</name>
<protein>
    <recommendedName>
        <fullName evidence="2">Saccharopine dehydrogenase NADP binding domain-containing protein</fullName>
    </recommendedName>
</protein>
<evidence type="ECO:0000313" key="3">
    <source>
        <dbReference type="EMBL" id="KAL1900823.1"/>
    </source>
</evidence>
<gene>
    <name evidence="3" type="ORF">Cpir12675_000699</name>
</gene>
<dbReference type="SUPFAM" id="SSF51735">
    <property type="entry name" value="NAD(P)-binding Rossmann-fold domains"/>
    <property type="match status" value="1"/>
</dbReference>